<sequence length="351" mass="39867">MCPFDRSLSQPTGGHPARSRTILHRFRSRSSSPDSKVYFSPASITTFPVALHPDESQVSQGAETARDAWLRLLPNSDPRPHSSGPFGNFFALCWPHGETSRVNLAAEIVETLWLYDDIIDDAPPSEAMQTHGQLRDSLKLDSTVAKSNLKTVVTGFFKEFGMRMSEVDAKGVPNVVNSLKDFLASHDNKKSGELPSIENFIESRVLDVGFWIMESYMLWTMGMQFSASEIEMCHEFRLSAGRVMALTNDLYSWNVERQNTVDPPWNVLPIIIDQYKLTERDAIIFTRGLIIQHEEETRRLGAEVLEYSDNSQKMQNYHHEDMATDRNAAEAVATRALRHTRFIQVEAKRPF</sequence>
<comment type="caution">
    <text evidence="1">The sequence shown here is derived from an EMBL/GenBank/DDBJ whole genome shotgun (WGS) entry which is preliminary data.</text>
</comment>
<evidence type="ECO:0000313" key="2">
    <source>
        <dbReference type="Proteomes" id="UP001148629"/>
    </source>
</evidence>
<dbReference type="EMBL" id="JANRMS010003658">
    <property type="protein sequence ID" value="KAJ3516584.1"/>
    <property type="molecule type" value="Genomic_DNA"/>
</dbReference>
<reference evidence="1" key="1">
    <citation type="submission" date="2022-08" db="EMBL/GenBank/DDBJ databases">
        <title>Genome Sequence of Fusarium decemcellulare.</title>
        <authorList>
            <person name="Buettner E."/>
        </authorList>
    </citation>
    <scope>NUCLEOTIDE SEQUENCE</scope>
    <source>
        <strain evidence="1">Babe19</strain>
    </source>
</reference>
<protein>
    <submittedName>
        <fullName evidence="1">Uncharacterized protein</fullName>
    </submittedName>
</protein>
<proteinExistence type="predicted"/>
<organism evidence="1 2">
    <name type="scientific">Fusarium decemcellulare</name>
    <dbReference type="NCBI Taxonomy" id="57161"/>
    <lineage>
        <taxon>Eukaryota</taxon>
        <taxon>Fungi</taxon>
        <taxon>Dikarya</taxon>
        <taxon>Ascomycota</taxon>
        <taxon>Pezizomycotina</taxon>
        <taxon>Sordariomycetes</taxon>
        <taxon>Hypocreomycetidae</taxon>
        <taxon>Hypocreales</taxon>
        <taxon>Nectriaceae</taxon>
        <taxon>Fusarium</taxon>
        <taxon>Fusarium decemcellulare species complex</taxon>
    </lineage>
</organism>
<keyword evidence="2" id="KW-1185">Reference proteome</keyword>
<gene>
    <name evidence="1" type="ORF">NM208_g14825</name>
</gene>
<accession>A0ACC1RIZ1</accession>
<dbReference type="Proteomes" id="UP001148629">
    <property type="component" value="Unassembled WGS sequence"/>
</dbReference>
<evidence type="ECO:0000313" key="1">
    <source>
        <dbReference type="EMBL" id="KAJ3516584.1"/>
    </source>
</evidence>
<name>A0ACC1RIZ1_9HYPO</name>